<keyword evidence="3" id="KW-1185">Reference proteome</keyword>
<feature type="transmembrane region" description="Helical" evidence="1">
    <location>
        <begin position="123"/>
        <end position="145"/>
    </location>
</feature>
<keyword evidence="1" id="KW-0812">Transmembrane</keyword>
<dbReference type="Proteomes" id="UP001497480">
    <property type="component" value="Unassembled WGS sequence"/>
</dbReference>
<comment type="caution">
    <text evidence="2">The sequence shown here is derived from an EMBL/GenBank/DDBJ whole genome shotgun (WGS) entry which is preliminary data.</text>
</comment>
<accession>A0AAV1W4G5</accession>
<dbReference type="Gene3D" id="3.90.550.10">
    <property type="entry name" value="Spore Coat Polysaccharide Biosynthesis Protein SpsA, Chain A"/>
    <property type="match status" value="2"/>
</dbReference>
<sequence>MEITKSEMKESRFKRICVFCGSSPGNKTSYKDAAIELGKELAVYDGGRHVIGVIPKTLMPREVGMGHLRSCLRWDIESSSISEMGFGRNSSVRSSGDSLDGMLNDYDGGKTKMKAQKSSSTKFVAALTCLQFFFAVYATFLLYYMGPSIDLRAKPDFTWATRIAQQWKQLMITPHVVGHYQEAFSSLTTDGIQPITPSLVCENEKIDFMQKKSNDVQMIKLKTELYNEVLDFQSKNFGTETLPQLMAMKSKWALHGPNKPKITVLLNHFKRKTLCAQLDSLLQQTLPFYHVWVLSFGSPNENSLKRIVESYNDSRISFISSSYDFKYYGRFQMALQTEADLVYIVDDDMIPGKKMLQILAHVAGTDKYKNSVLGSIGRILPFRQKDFTFPSYRKFRSKEAGLYLPDPAYDITIDKIVQVDFLSSSWFLSAELVKTLFIETPFTFSTGEDLHLSYQLQKYRNAGSFVLPVDPNDKETWGDSEHRLAYVSETTVIFKDIVQVRDDQWWKALSTVDEVKALAPLLQNFRSTVGKKAYIVVSGGNFCPCENAAAALKWPLVVCKERRFKIFDLALGALSGVSNSEVPVVQAVYSSMKGLIKIHNPSVVITVADIDPNVRKALKMASETNSNSTTLVLLPRASVSKVLWMADLRSTALPNWNKMRISINIITQNRVNSLARLLKSLTNAYYLGDEVPITFNMDSKVDESTIKLVGSLDWPHGPKTLRRRIIQGGLIRAVSESWYPSSDNDFGLLLEDDIEVSPYYYLWIKYALLAYHYDPQVSLPELSSISLYTPKLVEVVKERPKWNATEFFKPIHPNTPYLHQLPCSWGAVFFPKHWREFYVYMNMRFTENAKQNPVQIPKSRTNGWQASWKKFLIDMMYLRGYVSLYPNFPNQASFSTNHMEPGAHISAKDNVVKHNKQDFEVPLLKEDFRNFLPGKKMPPASKLPSLNLFNQPLSLRGLKAAGAKLGQDVLRCNNATELVTVDHQTGLPQRCSKF</sequence>
<evidence type="ECO:0000313" key="3">
    <source>
        <dbReference type="Proteomes" id="UP001497480"/>
    </source>
</evidence>
<keyword evidence="1" id="KW-0472">Membrane</keyword>
<proteinExistence type="predicted"/>
<dbReference type="EMBL" id="CAXHTB010000003">
    <property type="protein sequence ID" value="CAL0304072.1"/>
    <property type="molecule type" value="Genomic_DNA"/>
</dbReference>
<keyword evidence="1" id="KW-1133">Transmembrane helix</keyword>
<name>A0AAV1W4G5_LUPLU</name>
<dbReference type="AlphaFoldDB" id="A0AAV1W4G5"/>
<dbReference type="InterPro" id="IPR029044">
    <property type="entry name" value="Nucleotide-diphossugar_trans"/>
</dbReference>
<dbReference type="SUPFAM" id="SSF102405">
    <property type="entry name" value="MCP/YpsA-like"/>
    <property type="match status" value="1"/>
</dbReference>
<dbReference type="CDD" id="cd00761">
    <property type="entry name" value="Glyco_tranf_GTA_type"/>
    <property type="match status" value="1"/>
</dbReference>
<dbReference type="PANTHER" id="PTHR33604:SF1">
    <property type="entry name" value="GLYCOSYLTRANSFERASE FAMILY PROTEIN 2"/>
    <property type="match status" value="1"/>
</dbReference>
<dbReference type="PANTHER" id="PTHR33604">
    <property type="entry name" value="OSJNBA0004B13.7 PROTEIN"/>
    <property type="match status" value="1"/>
</dbReference>
<evidence type="ECO:0000313" key="2">
    <source>
        <dbReference type="EMBL" id="CAL0304072.1"/>
    </source>
</evidence>
<evidence type="ECO:0000256" key="1">
    <source>
        <dbReference type="SAM" id="Phobius"/>
    </source>
</evidence>
<reference evidence="2 3" key="1">
    <citation type="submission" date="2024-03" db="EMBL/GenBank/DDBJ databases">
        <authorList>
            <person name="Martinez-Hernandez J."/>
        </authorList>
    </citation>
    <scope>NUCLEOTIDE SEQUENCE [LARGE SCALE GENOMIC DNA]</scope>
</reference>
<gene>
    <name evidence="2" type="ORF">LLUT_LOCUS5132</name>
</gene>
<protein>
    <submittedName>
        <fullName evidence="2">Uncharacterized protein</fullName>
    </submittedName>
</protein>
<dbReference type="SUPFAM" id="SSF53448">
    <property type="entry name" value="Nucleotide-diphospho-sugar transferases"/>
    <property type="match status" value="2"/>
</dbReference>
<dbReference type="Gene3D" id="3.40.50.450">
    <property type="match status" value="1"/>
</dbReference>
<organism evidence="2 3">
    <name type="scientific">Lupinus luteus</name>
    <name type="common">European yellow lupine</name>
    <dbReference type="NCBI Taxonomy" id="3873"/>
    <lineage>
        <taxon>Eukaryota</taxon>
        <taxon>Viridiplantae</taxon>
        <taxon>Streptophyta</taxon>
        <taxon>Embryophyta</taxon>
        <taxon>Tracheophyta</taxon>
        <taxon>Spermatophyta</taxon>
        <taxon>Magnoliopsida</taxon>
        <taxon>eudicotyledons</taxon>
        <taxon>Gunneridae</taxon>
        <taxon>Pentapetalae</taxon>
        <taxon>rosids</taxon>
        <taxon>fabids</taxon>
        <taxon>Fabales</taxon>
        <taxon>Fabaceae</taxon>
        <taxon>Papilionoideae</taxon>
        <taxon>50 kb inversion clade</taxon>
        <taxon>genistoids sensu lato</taxon>
        <taxon>core genistoids</taxon>
        <taxon>Genisteae</taxon>
        <taxon>Lupinus</taxon>
    </lineage>
</organism>